<comment type="caution">
    <text evidence="2">The sequence shown here is derived from an EMBL/GenBank/DDBJ whole genome shotgun (WGS) entry which is preliminary data.</text>
</comment>
<sequence length="157" mass="17773">MKPTNVVAGAHGMTDQAWKKHANPWSVWTRFAAIPAFELAVWSREWIGWWSLAGVALVAVWLWLNVHLFSPVEPTSWAARGIYGEQLHVDGRTPAAHRLVLRLLIVAGLLGFAFIAWGLIALEIWPLLLGTTLTVLAQLWRIDRYGLLYEQHQSDTR</sequence>
<dbReference type="Proteomes" id="UP000294543">
    <property type="component" value="Unassembled WGS sequence"/>
</dbReference>
<keyword evidence="1" id="KW-0472">Membrane</keyword>
<reference evidence="2 3" key="1">
    <citation type="submission" date="2019-03" db="EMBL/GenBank/DDBJ databases">
        <title>Draft genome sequences of novel Actinobacteria.</title>
        <authorList>
            <person name="Sahin N."/>
            <person name="Ay H."/>
            <person name="Saygin H."/>
        </authorList>
    </citation>
    <scope>NUCLEOTIDE SEQUENCE [LARGE SCALE GENOMIC DNA]</scope>
    <source>
        <strain evidence="2 3">KC712</strain>
    </source>
</reference>
<evidence type="ECO:0000313" key="2">
    <source>
        <dbReference type="EMBL" id="TDD19397.1"/>
    </source>
</evidence>
<gene>
    <name evidence="2" type="ORF">E1294_21280</name>
</gene>
<dbReference type="OrthoDB" id="1442233at2"/>
<dbReference type="RefSeq" id="WP_132510704.1">
    <property type="nucleotide sequence ID" value="NZ_SMKP01000058.1"/>
</dbReference>
<protein>
    <recommendedName>
        <fullName evidence="4">Transmembrane protein</fullName>
    </recommendedName>
</protein>
<evidence type="ECO:0000256" key="1">
    <source>
        <dbReference type="SAM" id="Phobius"/>
    </source>
</evidence>
<dbReference type="InterPro" id="IPR046595">
    <property type="entry name" value="DUF6653"/>
</dbReference>
<name>A0A4R4WNK2_9ACTN</name>
<evidence type="ECO:0008006" key="4">
    <source>
        <dbReference type="Google" id="ProtNLM"/>
    </source>
</evidence>
<dbReference type="EMBL" id="SMKP01000058">
    <property type="protein sequence ID" value="TDD19397.1"/>
    <property type="molecule type" value="Genomic_DNA"/>
</dbReference>
<feature type="transmembrane region" description="Helical" evidence="1">
    <location>
        <begin position="99"/>
        <end position="118"/>
    </location>
</feature>
<dbReference type="AlphaFoldDB" id="A0A4R4WNK2"/>
<dbReference type="Pfam" id="PF20358">
    <property type="entry name" value="DUF6653"/>
    <property type="match status" value="1"/>
</dbReference>
<accession>A0A4R4WNK2</accession>
<keyword evidence="3" id="KW-1185">Reference proteome</keyword>
<organism evidence="2 3">
    <name type="scientific">Nonomuraea diastatica</name>
    <dbReference type="NCBI Taxonomy" id="1848329"/>
    <lineage>
        <taxon>Bacteria</taxon>
        <taxon>Bacillati</taxon>
        <taxon>Actinomycetota</taxon>
        <taxon>Actinomycetes</taxon>
        <taxon>Streptosporangiales</taxon>
        <taxon>Streptosporangiaceae</taxon>
        <taxon>Nonomuraea</taxon>
    </lineage>
</organism>
<keyword evidence="1" id="KW-1133">Transmembrane helix</keyword>
<evidence type="ECO:0000313" key="3">
    <source>
        <dbReference type="Proteomes" id="UP000294543"/>
    </source>
</evidence>
<feature type="transmembrane region" description="Helical" evidence="1">
    <location>
        <begin position="46"/>
        <end position="64"/>
    </location>
</feature>
<keyword evidence="1" id="KW-0812">Transmembrane</keyword>
<proteinExistence type="predicted"/>